<dbReference type="GO" id="GO:0016787">
    <property type="term" value="F:hydrolase activity"/>
    <property type="evidence" value="ECO:0007669"/>
    <property type="project" value="UniProtKB-KW"/>
</dbReference>
<proteinExistence type="predicted"/>
<accession>A0A1G8AWZ1</accession>
<evidence type="ECO:0000313" key="1">
    <source>
        <dbReference type="EMBL" id="SDH25316.1"/>
    </source>
</evidence>
<evidence type="ECO:0000313" key="2">
    <source>
        <dbReference type="Proteomes" id="UP000199706"/>
    </source>
</evidence>
<gene>
    <name evidence="1" type="ORF">SAMN05216466_108127</name>
</gene>
<dbReference type="InterPro" id="IPR036412">
    <property type="entry name" value="HAD-like_sf"/>
</dbReference>
<keyword evidence="1" id="KW-0378">Hydrolase</keyword>
<sequence>MFDPIIVSAVFGSRKESAAVFESALTHCGIRPDESVFIDNTPSNLIAPSAIGMKVIFHDDEENDIDKLIATLTDELKVRLN</sequence>
<dbReference type="AlphaFoldDB" id="A0A1G8AWZ1"/>
<dbReference type="Proteomes" id="UP000199706">
    <property type="component" value="Unassembled WGS sequence"/>
</dbReference>
<dbReference type="InterPro" id="IPR023214">
    <property type="entry name" value="HAD_sf"/>
</dbReference>
<dbReference type="RefSeq" id="WP_244896661.1">
    <property type="nucleotide sequence ID" value="NZ_FNCJ01000008.1"/>
</dbReference>
<dbReference type="Gene3D" id="3.40.50.1000">
    <property type="entry name" value="HAD superfamily/HAD-like"/>
    <property type="match status" value="1"/>
</dbReference>
<protein>
    <submittedName>
        <fullName evidence="1">Putative hydrolase of the HAD superfamily</fullName>
    </submittedName>
</protein>
<dbReference type="SUPFAM" id="SSF56784">
    <property type="entry name" value="HAD-like"/>
    <property type="match status" value="1"/>
</dbReference>
<reference evidence="1 2" key="1">
    <citation type="submission" date="2016-10" db="EMBL/GenBank/DDBJ databases">
        <authorList>
            <person name="de Groot N.N."/>
        </authorList>
    </citation>
    <scope>NUCLEOTIDE SEQUENCE [LARGE SCALE GENOMIC DNA]</scope>
    <source>
        <strain evidence="1 2">LMG 2247</strain>
    </source>
</reference>
<name>A0A1G8AWZ1_9BURK</name>
<organism evidence="1 2">
    <name type="scientific">Paraburkholderia phenazinium</name>
    <dbReference type="NCBI Taxonomy" id="60549"/>
    <lineage>
        <taxon>Bacteria</taxon>
        <taxon>Pseudomonadati</taxon>
        <taxon>Pseudomonadota</taxon>
        <taxon>Betaproteobacteria</taxon>
        <taxon>Burkholderiales</taxon>
        <taxon>Burkholderiaceae</taxon>
        <taxon>Paraburkholderia</taxon>
    </lineage>
</organism>
<dbReference type="EMBL" id="FNCJ01000008">
    <property type="protein sequence ID" value="SDH25316.1"/>
    <property type="molecule type" value="Genomic_DNA"/>
</dbReference>